<keyword evidence="2" id="KW-1185">Reference proteome</keyword>
<organism evidence="1 2">
    <name type="scientific">Luteolibacter arcticus</name>
    <dbReference type="NCBI Taxonomy" id="1581411"/>
    <lineage>
        <taxon>Bacteria</taxon>
        <taxon>Pseudomonadati</taxon>
        <taxon>Verrucomicrobiota</taxon>
        <taxon>Verrucomicrobiia</taxon>
        <taxon>Verrucomicrobiales</taxon>
        <taxon>Verrucomicrobiaceae</taxon>
        <taxon>Luteolibacter</taxon>
    </lineage>
</organism>
<evidence type="ECO:0000313" key="1">
    <source>
        <dbReference type="EMBL" id="MCW1924041.1"/>
    </source>
</evidence>
<comment type="caution">
    <text evidence="1">The sequence shown here is derived from an EMBL/GenBank/DDBJ whole genome shotgun (WGS) entry which is preliminary data.</text>
</comment>
<accession>A0ABT3GKQ4</accession>
<name>A0ABT3GKQ4_9BACT</name>
<protein>
    <submittedName>
        <fullName evidence="1">Uncharacterized protein</fullName>
    </submittedName>
</protein>
<sequence>MNDTSPEIAAMVHARLMAKTGEERFLMGVRMHEAARRMVMASFPPGISDQQQKRILFERFYGNEIRSTRTGISVLRSLGEGGCSMKISEDVRQYAAEQGLAEEEAIARGMEEKSKEFVEKGAEVYTPA</sequence>
<proteinExistence type="predicted"/>
<gene>
    <name evidence="1" type="ORF">OKA05_15850</name>
</gene>
<dbReference type="EMBL" id="JAPDDT010000006">
    <property type="protein sequence ID" value="MCW1924041.1"/>
    <property type="molecule type" value="Genomic_DNA"/>
</dbReference>
<dbReference type="Proteomes" id="UP001320876">
    <property type="component" value="Unassembled WGS sequence"/>
</dbReference>
<evidence type="ECO:0000313" key="2">
    <source>
        <dbReference type="Proteomes" id="UP001320876"/>
    </source>
</evidence>
<reference evidence="1 2" key="1">
    <citation type="submission" date="2022-10" db="EMBL/GenBank/DDBJ databases">
        <title>Luteolibacter arcticus strain CCTCC AB 2014275, whole genome shotgun sequencing project.</title>
        <authorList>
            <person name="Zhao G."/>
            <person name="Shen L."/>
        </authorList>
    </citation>
    <scope>NUCLEOTIDE SEQUENCE [LARGE SCALE GENOMIC DNA]</scope>
    <source>
        <strain evidence="1 2">CCTCC AB 2014275</strain>
    </source>
</reference>